<sequence length="50" mass="5554">MNDHPQNQRSPIAKPAGRDAAAPEVGGGLRRGRTLTHLHSERRRVFIRLG</sequence>
<protein>
    <submittedName>
        <fullName evidence="2">Uncharacterized protein</fullName>
    </submittedName>
</protein>
<evidence type="ECO:0000313" key="3">
    <source>
        <dbReference type="Proteomes" id="UP000479000"/>
    </source>
</evidence>
<feature type="region of interest" description="Disordered" evidence="1">
    <location>
        <begin position="1"/>
        <end position="36"/>
    </location>
</feature>
<proteinExistence type="predicted"/>
<organism evidence="2 3">
    <name type="scientific">Nesidiocoris tenuis</name>
    <dbReference type="NCBI Taxonomy" id="355587"/>
    <lineage>
        <taxon>Eukaryota</taxon>
        <taxon>Metazoa</taxon>
        <taxon>Ecdysozoa</taxon>
        <taxon>Arthropoda</taxon>
        <taxon>Hexapoda</taxon>
        <taxon>Insecta</taxon>
        <taxon>Pterygota</taxon>
        <taxon>Neoptera</taxon>
        <taxon>Paraneoptera</taxon>
        <taxon>Hemiptera</taxon>
        <taxon>Heteroptera</taxon>
        <taxon>Panheteroptera</taxon>
        <taxon>Cimicomorpha</taxon>
        <taxon>Miridae</taxon>
        <taxon>Dicyphina</taxon>
        <taxon>Nesidiocoris</taxon>
    </lineage>
</organism>
<gene>
    <name evidence="2" type="ORF">NTEN_LOCUS4857</name>
</gene>
<feature type="compositionally biased region" description="Polar residues" evidence="1">
    <location>
        <begin position="1"/>
        <end position="10"/>
    </location>
</feature>
<reference evidence="2 3" key="1">
    <citation type="submission" date="2020-02" db="EMBL/GenBank/DDBJ databases">
        <authorList>
            <person name="Ferguson B K."/>
        </authorList>
    </citation>
    <scope>NUCLEOTIDE SEQUENCE [LARGE SCALE GENOMIC DNA]</scope>
</reference>
<name>A0A6H5G8L4_9HEMI</name>
<evidence type="ECO:0000256" key="1">
    <source>
        <dbReference type="SAM" id="MobiDB-lite"/>
    </source>
</evidence>
<dbReference type="Proteomes" id="UP000479000">
    <property type="component" value="Unassembled WGS sequence"/>
</dbReference>
<dbReference type="EMBL" id="CADCXU010007232">
    <property type="protein sequence ID" value="CAA9998574.1"/>
    <property type="molecule type" value="Genomic_DNA"/>
</dbReference>
<evidence type="ECO:0000313" key="2">
    <source>
        <dbReference type="EMBL" id="CAA9998574.1"/>
    </source>
</evidence>
<accession>A0A6H5G8L4</accession>
<keyword evidence="3" id="KW-1185">Reference proteome</keyword>
<dbReference type="AlphaFoldDB" id="A0A6H5G8L4"/>